<evidence type="ECO:0000256" key="11">
    <source>
        <dbReference type="RuleBase" id="RU003939"/>
    </source>
</evidence>
<evidence type="ECO:0000313" key="12">
    <source>
        <dbReference type="EMBL" id="VGO22486.1"/>
    </source>
</evidence>
<dbReference type="InterPro" id="IPR010992">
    <property type="entry name" value="IHF-like_DNA-bd_dom_sf"/>
</dbReference>
<evidence type="ECO:0000256" key="7">
    <source>
        <dbReference type="ARBA" id="ARBA00023125"/>
    </source>
</evidence>
<organism evidence="12 13">
    <name type="scientific">Pontiella sulfatireligans</name>
    <dbReference type="NCBI Taxonomy" id="2750658"/>
    <lineage>
        <taxon>Bacteria</taxon>
        <taxon>Pseudomonadati</taxon>
        <taxon>Kiritimatiellota</taxon>
        <taxon>Kiritimatiellia</taxon>
        <taxon>Kiritimatiellales</taxon>
        <taxon>Pontiellaceae</taxon>
        <taxon>Pontiella</taxon>
    </lineage>
</organism>
<dbReference type="RefSeq" id="WP_136063860.1">
    <property type="nucleotide sequence ID" value="NZ_CAAHFH010000002.1"/>
</dbReference>
<reference evidence="12 13" key="1">
    <citation type="submission" date="2019-04" db="EMBL/GenBank/DDBJ databases">
        <authorList>
            <person name="Van Vliet M D."/>
        </authorList>
    </citation>
    <scope>NUCLEOTIDE SEQUENCE [LARGE SCALE GENOMIC DNA]</scope>
    <source>
        <strain evidence="12 13">F21</strain>
    </source>
</reference>
<evidence type="ECO:0000256" key="6">
    <source>
        <dbReference type="ARBA" id="ARBA00022921"/>
    </source>
</evidence>
<evidence type="ECO:0000256" key="1">
    <source>
        <dbReference type="ARBA" id="ARBA00004328"/>
    </source>
</evidence>
<dbReference type="SMART" id="SM00411">
    <property type="entry name" value="BHL"/>
    <property type="match status" value="1"/>
</dbReference>
<keyword evidence="6" id="KW-0426">Late protein</keyword>
<keyword evidence="13" id="KW-1185">Reference proteome</keyword>
<comment type="subcellular location">
    <subcellularLocation>
        <location evidence="1">Virion</location>
    </subcellularLocation>
</comment>
<evidence type="ECO:0000256" key="10">
    <source>
        <dbReference type="ARBA" id="ARBA00046140"/>
    </source>
</evidence>
<evidence type="ECO:0000256" key="5">
    <source>
        <dbReference type="ARBA" id="ARBA00022705"/>
    </source>
</evidence>
<evidence type="ECO:0000256" key="2">
    <source>
        <dbReference type="ARBA" id="ARBA00010529"/>
    </source>
</evidence>
<dbReference type="InterPro" id="IPR000119">
    <property type="entry name" value="Hist_DNA-bd"/>
</dbReference>
<evidence type="ECO:0000313" key="13">
    <source>
        <dbReference type="Proteomes" id="UP000346198"/>
    </source>
</evidence>
<name>A0A6C2UUB8_9BACT</name>
<dbReference type="GO" id="GO:0006260">
    <property type="term" value="P:DNA replication"/>
    <property type="evidence" value="ECO:0007669"/>
    <property type="project" value="UniProtKB-KW"/>
</dbReference>
<dbReference type="Proteomes" id="UP000346198">
    <property type="component" value="Unassembled WGS sequence"/>
</dbReference>
<dbReference type="SUPFAM" id="SSF47729">
    <property type="entry name" value="IHF-like DNA-binding proteins"/>
    <property type="match status" value="1"/>
</dbReference>
<evidence type="ECO:0000256" key="4">
    <source>
        <dbReference type="ARBA" id="ARBA00016145"/>
    </source>
</evidence>
<dbReference type="Gene3D" id="4.10.520.10">
    <property type="entry name" value="IHF-like DNA-binding proteins"/>
    <property type="match status" value="1"/>
</dbReference>
<sequence length="97" mass="10150">MANPATKAEIIAKIADDAGITKVQAKAALESLVTQTYKGAKSLAGFTIPGIGKLIKHKRKARKGHNPATGEQIKIAAKTVLKFRVSKAATDAVVGKK</sequence>
<dbReference type="GO" id="GO:0005829">
    <property type="term" value="C:cytosol"/>
    <property type="evidence" value="ECO:0007669"/>
    <property type="project" value="TreeGrafter"/>
</dbReference>
<comment type="function">
    <text evidence="10">DNA-binding protein that plays a critical role in nucleoid compaction, genome replication and DNA replication and transcription. Binds to both ssDNA and dsDNA with a binding site covering about 15 nucleotides. Displays DNA-supercoiling activity only when associated with the viral DNA topoisomerase 2.</text>
</comment>
<dbReference type="AlphaFoldDB" id="A0A6C2UUB8"/>
<keyword evidence="5" id="KW-0235">DNA replication</keyword>
<dbReference type="PANTHER" id="PTHR33175">
    <property type="entry name" value="DNA-BINDING PROTEIN HU"/>
    <property type="match status" value="1"/>
</dbReference>
<dbReference type="EMBL" id="CAAHFH010000002">
    <property type="protein sequence ID" value="VGO22486.1"/>
    <property type="molecule type" value="Genomic_DNA"/>
</dbReference>
<dbReference type="CDD" id="cd00591">
    <property type="entry name" value="HU_IHF"/>
    <property type="match status" value="1"/>
</dbReference>
<dbReference type="Pfam" id="PF00216">
    <property type="entry name" value="Bac_DNA_binding"/>
    <property type="match status" value="1"/>
</dbReference>
<comment type="subunit">
    <text evidence="3">Homodimer.</text>
</comment>
<keyword evidence="7 12" id="KW-0238">DNA-binding</keyword>
<proteinExistence type="inferred from homology"/>
<dbReference type="PANTHER" id="PTHR33175:SF13">
    <property type="entry name" value="HISTONE-LIKE PROTEIN"/>
    <property type="match status" value="1"/>
</dbReference>
<evidence type="ECO:0000256" key="8">
    <source>
        <dbReference type="ARBA" id="ARBA00033120"/>
    </source>
</evidence>
<dbReference type="GO" id="GO:0030527">
    <property type="term" value="F:structural constituent of chromatin"/>
    <property type="evidence" value="ECO:0007669"/>
    <property type="project" value="InterPro"/>
</dbReference>
<comment type="similarity">
    <text evidence="2 11">Belongs to the bacterial histone-like protein family.</text>
</comment>
<accession>A0A6C2UUB8</accession>
<protein>
    <recommendedName>
        <fullName evidence="4">Viral histone-like protein</fullName>
    </recommendedName>
    <alternativeName>
        <fullName evidence="9">DNA-binding protein pA104R</fullName>
    </alternativeName>
    <alternativeName>
        <fullName evidence="8">pA104R</fullName>
    </alternativeName>
</protein>
<evidence type="ECO:0000256" key="3">
    <source>
        <dbReference type="ARBA" id="ARBA00011738"/>
    </source>
</evidence>
<dbReference type="GO" id="GO:0003677">
    <property type="term" value="F:DNA binding"/>
    <property type="evidence" value="ECO:0007669"/>
    <property type="project" value="UniProtKB-KW"/>
</dbReference>
<gene>
    <name evidence="12" type="primary">hupB</name>
    <name evidence="12" type="ORF">SCARR_04569</name>
</gene>
<evidence type="ECO:0000256" key="9">
    <source>
        <dbReference type="ARBA" id="ARBA00033227"/>
    </source>
</evidence>